<dbReference type="PANTHER" id="PTHR11452">
    <property type="entry name" value="ALPHA-GALACTOSIDASE/ALPHA-N-ACETYLGALACTOSAMINIDASE"/>
    <property type="match status" value="1"/>
</dbReference>
<organism evidence="11 12">
    <name type="scientific">Ktedonospora formicarum</name>
    <dbReference type="NCBI Taxonomy" id="2778364"/>
    <lineage>
        <taxon>Bacteria</taxon>
        <taxon>Bacillati</taxon>
        <taxon>Chloroflexota</taxon>
        <taxon>Ktedonobacteria</taxon>
        <taxon>Ktedonobacterales</taxon>
        <taxon>Ktedonobacteraceae</taxon>
        <taxon>Ktedonospora</taxon>
    </lineage>
</organism>
<keyword evidence="7 8" id="KW-0326">Glycosidase</keyword>
<dbReference type="AlphaFoldDB" id="A0A8J3MRD2"/>
<dbReference type="Gene3D" id="2.60.120.260">
    <property type="entry name" value="Galactose-binding domain-like"/>
    <property type="match status" value="2"/>
</dbReference>
<evidence type="ECO:0000256" key="3">
    <source>
        <dbReference type="ARBA" id="ARBA00012755"/>
    </source>
</evidence>
<gene>
    <name evidence="11" type="ORF">KSX_16760</name>
</gene>
<comment type="similarity">
    <text evidence="2 8">Belongs to the glycosyl hydrolase 27 family.</text>
</comment>
<proteinExistence type="inferred from homology"/>
<evidence type="ECO:0000256" key="4">
    <source>
        <dbReference type="ARBA" id="ARBA00022729"/>
    </source>
</evidence>
<dbReference type="InterPro" id="IPR005084">
    <property type="entry name" value="CBM6"/>
</dbReference>
<dbReference type="PANTHER" id="PTHR11452:SF75">
    <property type="entry name" value="ALPHA-GALACTOSIDASE MEL1"/>
    <property type="match status" value="1"/>
</dbReference>
<dbReference type="InterPro" id="IPR000111">
    <property type="entry name" value="Glyco_hydro_27/36_CS"/>
</dbReference>
<dbReference type="Proteomes" id="UP000612362">
    <property type="component" value="Unassembled WGS sequence"/>
</dbReference>
<keyword evidence="5 8" id="KW-0378">Hydrolase</keyword>
<feature type="signal peptide" evidence="9">
    <location>
        <begin position="1"/>
        <end position="32"/>
    </location>
</feature>
<comment type="caution">
    <text evidence="11">The sequence shown here is derived from an EMBL/GenBank/DDBJ whole genome shotgun (WGS) entry which is preliminary data.</text>
</comment>
<protein>
    <recommendedName>
        <fullName evidence="3 8">Alpha-galactosidase</fullName>
        <ecNumber evidence="3 8">3.2.1.22</ecNumber>
    </recommendedName>
    <alternativeName>
        <fullName evidence="8">Melibiase</fullName>
    </alternativeName>
</protein>
<feature type="domain" description="CBM6" evidence="10">
    <location>
        <begin position="399"/>
        <end position="523"/>
    </location>
</feature>
<evidence type="ECO:0000313" key="11">
    <source>
        <dbReference type="EMBL" id="GHO43513.1"/>
    </source>
</evidence>
<comment type="catalytic activity">
    <reaction evidence="1 8">
        <text>Hydrolysis of terminal, non-reducing alpha-D-galactose residues in alpha-D-galactosides, including galactose oligosaccharides, galactomannans and galactolipids.</text>
        <dbReference type="EC" id="3.2.1.22"/>
    </reaction>
</comment>
<dbReference type="PROSITE" id="PS51175">
    <property type="entry name" value="CBM6"/>
    <property type="match status" value="2"/>
</dbReference>
<dbReference type="FunFam" id="2.60.40.1180:FF:000008">
    <property type="entry name" value="Alpha-galactosidase"/>
    <property type="match status" value="1"/>
</dbReference>
<dbReference type="CDD" id="cd14792">
    <property type="entry name" value="GH27"/>
    <property type="match status" value="1"/>
</dbReference>
<dbReference type="PROSITE" id="PS00512">
    <property type="entry name" value="ALPHA_GALACTOSIDASE"/>
    <property type="match status" value="1"/>
</dbReference>
<dbReference type="InterPro" id="IPR002241">
    <property type="entry name" value="Glyco_hydro_27"/>
</dbReference>
<dbReference type="GO" id="GO:0030246">
    <property type="term" value="F:carbohydrate binding"/>
    <property type="evidence" value="ECO:0007669"/>
    <property type="project" value="InterPro"/>
</dbReference>
<evidence type="ECO:0000256" key="8">
    <source>
        <dbReference type="RuleBase" id="RU361168"/>
    </source>
</evidence>
<dbReference type="InterPro" id="IPR055240">
    <property type="entry name" value="CBM13-like"/>
</dbReference>
<evidence type="ECO:0000256" key="1">
    <source>
        <dbReference type="ARBA" id="ARBA00001255"/>
    </source>
</evidence>
<keyword evidence="6 8" id="KW-1015">Disulfide bond</keyword>
<dbReference type="EMBL" id="BNJF01000001">
    <property type="protein sequence ID" value="GHO43513.1"/>
    <property type="molecule type" value="Genomic_DNA"/>
</dbReference>
<dbReference type="SUPFAM" id="SSF49785">
    <property type="entry name" value="Galactose-binding domain-like"/>
    <property type="match status" value="2"/>
</dbReference>
<accession>A0A8J3MRD2</accession>
<dbReference type="InterPro" id="IPR041233">
    <property type="entry name" value="Melibiase_C"/>
</dbReference>
<dbReference type="FunFam" id="3.20.20.70:FF:000202">
    <property type="entry name" value="Alpha-galactosidase"/>
    <property type="match status" value="1"/>
</dbReference>
<dbReference type="GO" id="GO:0004557">
    <property type="term" value="F:alpha-galactosidase activity"/>
    <property type="evidence" value="ECO:0007669"/>
    <property type="project" value="UniProtKB-EC"/>
</dbReference>
<dbReference type="CDD" id="cd04081">
    <property type="entry name" value="CBM35_galactosidase-like"/>
    <property type="match status" value="2"/>
</dbReference>
<evidence type="ECO:0000256" key="7">
    <source>
        <dbReference type="ARBA" id="ARBA00023295"/>
    </source>
</evidence>
<name>A0A8J3MRD2_9CHLR</name>
<dbReference type="SUPFAM" id="SSF51445">
    <property type="entry name" value="(Trans)glycosidases"/>
    <property type="match status" value="1"/>
</dbReference>
<dbReference type="Pfam" id="PF22704">
    <property type="entry name" value="CBM13-like"/>
    <property type="match status" value="2"/>
</dbReference>
<dbReference type="SUPFAM" id="SSF51011">
    <property type="entry name" value="Glycosyl hydrolase domain"/>
    <property type="match status" value="1"/>
</dbReference>
<dbReference type="RefSeq" id="WP_220192983.1">
    <property type="nucleotide sequence ID" value="NZ_BNJF01000001.1"/>
</dbReference>
<keyword evidence="4 9" id="KW-0732">Signal</keyword>
<evidence type="ECO:0000256" key="6">
    <source>
        <dbReference type="ARBA" id="ARBA00023157"/>
    </source>
</evidence>
<dbReference type="InterPro" id="IPR008979">
    <property type="entry name" value="Galactose-bd-like_sf"/>
</dbReference>
<dbReference type="PRINTS" id="PR00740">
    <property type="entry name" value="GLHYDRLASE27"/>
</dbReference>
<feature type="chain" id="PRO_5035226086" description="Alpha-galactosidase" evidence="9">
    <location>
        <begin position="33"/>
        <end position="651"/>
    </location>
</feature>
<evidence type="ECO:0000259" key="10">
    <source>
        <dbReference type="PROSITE" id="PS51175"/>
    </source>
</evidence>
<keyword evidence="12" id="KW-1185">Reference proteome</keyword>
<reference evidence="11" key="1">
    <citation type="submission" date="2020-10" db="EMBL/GenBank/DDBJ databases">
        <title>Taxonomic study of unclassified bacteria belonging to the class Ktedonobacteria.</title>
        <authorList>
            <person name="Yabe S."/>
            <person name="Wang C.M."/>
            <person name="Zheng Y."/>
            <person name="Sakai Y."/>
            <person name="Cavaletti L."/>
            <person name="Monciardini P."/>
            <person name="Donadio S."/>
        </authorList>
    </citation>
    <scope>NUCLEOTIDE SEQUENCE</scope>
    <source>
        <strain evidence="11">SOSP1-1</strain>
    </source>
</reference>
<evidence type="ECO:0000256" key="9">
    <source>
        <dbReference type="SAM" id="SignalP"/>
    </source>
</evidence>
<dbReference type="Gene3D" id="3.20.20.70">
    <property type="entry name" value="Aldolase class I"/>
    <property type="match status" value="1"/>
</dbReference>
<evidence type="ECO:0000313" key="12">
    <source>
        <dbReference type="Proteomes" id="UP000612362"/>
    </source>
</evidence>
<dbReference type="Pfam" id="PF16499">
    <property type="entry name" value="Melibiase_2"/>
    <property type="match status" value="1"/>
</dbReference>
<sequence length="651" mass="68140">MHKRRLLKGFCLSLFLVATLFLLPMFSHPAFALNNGVALTPPMGWNSWNKFGCNVSEALIKQQADAMVSSGLKAAGYQYVNIDDCWQISRDSSGNIVADASKFPSGIKSLADYVHSKGLKLGIYTDAGTATCQGRPGSYNHEQQDANTYASWGIDYVKEDWCNTSGLDPQTQYIKMRDALAQTGRPIVFSICNWGVNSPWAWGPATGNLWRTTGDISNNWNSMLSNLDSSSQHASAAGPGAWNDPDMLEVGNGGMTQTEDTSHFSMWAIMAAPLIAGNDLSAMSSTTLSILTNSEVIAVDQDAAGKQGTKVSDNGAGLQVWSKTLQANGARAVALFNRSGSAANITVNWNTIGLSNASATVRDLWAHADKGSFTGSYTANVPSHGIVMLKIVGSPLSTTSYEAESSNNTLTGQAAVASCANCSGGQKVGFVGNNSGTLQFNNINVGSSGSYALTIYYTDGDSGRNASISVNGGSANTLAFPGTGDFGNVGTYHLAVSLNAGNNTIKFSNTSAWAPDFDRITIGAGSSSSLEAEASGNTLTGQAAISSCTSCSGGQKVGYVGNNSGTLQFNNFSVGSSGSYTLTIYYTNGDASRSASMNINGGTATTLNFSNTGGWDSVGTYIVTVNLNAGNNTIKFSNTSAWAPDFDRITV</sequence>
<dbReference type="InterPro" id="IPR013785">
    <property type="entry name" value="Aldolase_TIM"/>
</dbReference>
<evidence type="ECO:0000256" key="5">
    <source>
        <dbReference type="ARBA" id="ARBA00022801"/>
    </source>
</evidence>
<dbReference type="Pfam" id="PF17801">
    <property type="entry name" value="Melibiase_C"/>
    <property type="match status" value="1"/>
</dbReference>
<evidence type="ECO:0000256" key="2">
    <source>
        <dbReference type="ARBA" id="ARBA00009743"/>
    </source>
</evidence>
<dbReference type="EC" id="3.2.1.22" evidence="3 8"/>
<dbReference type="InterPro" id="IPR013780">
    <property type="entry name" value="Glyco_hydro_b"/>
</dbReference>
<dbReference type="GO" id="GO:0016052">
    <property type="term" value="P:carbohydrate catabolic process"/>
    <property type="evidence" value="ECO:0007669"/>
    <property type="project" value="UniProtKB-ARBA"/>
</dbReference>
<feature type="domain" description="CBM6" evidence="10">
    <location>
        <begin position="528"/>
        <end position="651"/>
    </location>
</feature>
<dbReference type="Gene3D" id="2.60.40.1180">
    <property type="entry name" value="Golgi alpha-mannosidase II"/>
    <property type="match status" value="1"/>
</dbReference>
<dbReference type="InterPro" id="IPR017853">
    <property type="entry name" value="GH"/>
</dbReference>